<evidence type="ECO:0000256" key="12">
    <source>
        <dbReference type="PIRSR" id="PIRSR006769-3"/>
    </source>
</evidence>
<feature type="binding site" evidence="11">
    <location>
        <position position="171"/>
    </location>
    <ligand>
        <name>substrate</name>
    </ligand>
</feature>
<evidence type="ECO:0000259" key="13">
    <source>
        <dbReference type="PROSITE" id="PS51747"/>
    </source>
</evidence>
<evidence type="ECO:0000256" key="8">
    <source>
        <dbReference type="ARBA" id="ARBA00023268"/>
    </source>
</evidence>
<dbReference type="InterPro" id="IPR016193">
    <property type="entry name" value="Cytidine_deaminase-like"/>
</dbReference>
<dbReference type="EC" id="3.5.4.26" evidence="9"/>
<feature type="binding site" evidence="11">
    <location>
        <position position="199"/>
    </location>
    <ligand>
        <name>NADP(+)</name>
        <dbReference type="ChEBI" id="CHEBI:58349"/>
    </ligand>
</feature>
<keyword evidence="6 9" id="KW-0521">NADP</keyword>
<keyword evidence="9 12" id="KW-0479">Metal-binding</keyword>
<feature type="binding site" evidence="11">
    <location>
        <position position="210"/>
    </location>
    <ligand>
        <name>substrate</name>
    </ligand>
</feature>
<comment type="similarity">
    <text evidence="5 9">In the C-terminal section; belongs to the HTP reductase family.</text>
</comment>
<dbReference type="eggNOG" id="COG0117">
    <property type="taxonomic scope" value="Bacteria"/>
</dbReference>
<dbReference type="InterPro" id="IPR002125">
    <property type="entry name" value="CMP_dCMP_dom"/>
</dbReference>
<dbReference type="Proteomes" id="UP000004662">
    <property type="component" value="Chromosome"/>
</dbReference>
<dbReference type="Pfam" id="PF00383">
    <property type="entry name" value="dCMP_cyt_deam_1"/>
    <property type="match status" value="1"/>
</dbReference>
<dbReference type="InterPro" id="IPR024072">
    <property type="entry name" value="DHFR-like_dom_sf"/>
</dbReference>
<comment type="catalytic activity">
    <reaction evidence="9">
        <text>2,5-diamino-6-hydroxy-4-(5-phosphoribosylamino)-pyrimidine + H2O + H(+) = 5-amino-6-(5-phospho-D-ribosylamino)uracil + NH4(+)</text>
        <dbReference type="Rhea" id="RHEA:21868"/>
        <dbReference type="ChEBI" id="CHEBI:15377"/>
        <dbReference type="ChEBI" id="CHEBI:15378"/>
        <dbReference type="ChEBI" id="CHEBI:28938"/>
        <dbReference type="ChEBI" id="CHEBI:58453"/>
        <dbReference type="ChEBI" id="CHEBI:58614"/>
        <dbReference type="EC" id="3.5.4.26"/>
    </reaction>
</comment>
<evidence type="ECO:0000256" key="7">
    <source>
        <dbReference type="ARBA" id="ARBA00023002"/>
    </source>
</evidence>
<evidence type="ECO:0000313" key="15">
    <source>
        <dbReference type="Proteomes" id="UP000004662"/>
    </source>
</evidence>
<feature type="binding site" evidence="12">
    <location>
        <position position="88"/>
    </location>
    <ligand>
        <name>Zn(2+)</name>
        <dbReference type="ChEBI" id="CHEBI:29105"/>
        <note>catalytic</note>
    </ligand>
</feature>
<feature type="active site" description="Proton donor" evidence="10">
    <location>
        <position position="53"/>
    </location>
</feature>
<evidence type="ECO:0000256" key="9">
    <source>
        <dbReference type="PIRNR" id="PIRNR006769"/>
    </source>
</evidence>
<dbReference type="EC" id="1.1.1.193" evidence="9"/>
<organism evidence="14 15">
    <name type="scientific">Solidesulfovibrio carbinoliphilus subsp. oakridgensis</name>
    <dbReference type="NCBI Taxonomy" id="694327"/>
    <lineage>
        <taxon>Bacteria</taxon>
        <taxon>Pseudomonadati</taxon>
        <taxon>Thermodesulfobacteriota</taxon>
        <taxon>Desulfovibrionia</taxon>
        <taxon>Desulfovibrionales</taxon>
        <taxon>Desulfovibrionaceae</taxon>
        <taxon>Solidesulfovibrio</taxon>
    </lineage>
</organism>
<sequence length="383" mass="39673">MASDADFMARALVLAERGRGFVTPNPRVGAVLVRDGAIVAEGWHKVFGGPHAEVECLHDAEKKGVDPAGATMYVTLEPCNHFGKTPPCSRTLLDARVGRVVVGCLDPNPVAGGGAELLRQGGVDVTVGVLALECRDAIADFVVWKTLGRPFVTVKLAMTLDGRIASRTGDSGWVSGEASRARVHAMRAACQAVLVGGGTLAADNPRLTHRLDGGPLARNPQPLAVAVTRRLPAPDGPLALVRDRPEQLVIFTGKAAAAGPAAAKLTALGVRVFGLPEKADGGLDLLPGLVRLRTEANVYTVLCEGGGGLAATLLAQGLLDELTVFYAPKVLGDDKAVAGFSGLAVPRMAGAAPFRFVATERVGEDLMVTARPAVPTDRATVDG</sequence>
<dbReference type="SUPFAM" id="SSF53927">
    <property type="entry name" value="Cytidine deaminase-like"/>
    <property type="match status" value="1"/>
</dbReference>
<keyword evidence="9" id="KW-0686">Riboflavin biosynthesis</keyword>
<dbReference type="Pfam" id="PF01872">
    <property type="entry name" value="RibD_C"/>
    <property type="match status" value="1"/>
</dbReference>
<accession>G7QA30</accession>
<comment type="pathway">
    <text evidence="3 9">Cofactor biosynthesis; riboflavin biosynthesis; 5-amino-6-(D-ribitylamino)uracil from GTP: step 3/4.</text>
</comment>
<comment type="catalytic activity">
    <reaction evidence="9">
        <text>5-amino-6-(5-phospho-D-ribitylamino)uracil + NADP(+) = 5-amino-6-(5-phospho-D-ribosylamino)uracil + NADPH + H(+)</text>
        <dbReference type="Rhea" id="RHEA:17845"/>
        <dbReference type="ChEBI" id="CHEBI:15378"/>
        <dbReference type="ChEBI" id="CHEBI:57783"/>
        <dbReference type="ChEBI" id="CHEBI:58349"/>
        <dbReference type="ChEBI" id="CHEBI:58421"/>
        <dbReference type="ChEBI" id="CHEBI:58453"/>
        <dbReference type="EC" id="1.1.1.193"/>
    </reaction>
</comment>
<feature type="binding site" evidence="11">
    <location>
        <position position="207"/>
    </location>
    <ligand>
        <name>substrate</name>
    </ligand>
</feature>
<name>G7QA30_9BACT</name>
<evidence type="ECO:0000256" key="4">
    <source>
        <dbReference type="ARBA" id="ARBA00005259"/>
    </source>
</evidence>
<feature type="binding site" evidence="11">
    <location>
        <position position="157"/>
    </location>
    <ligand>
        <name>NADP(+)</name>
        <dbReference type="ChEBI" id="CHEBI:58349"/>
    </ligand>
</feature>
<evidence type="ECO:0000256" key="10">
    <source>
        <dbReference type="PIRSR" id="PIRSR006769-1"/>
    </source>
</evidence>
<comment type="pathway">
    <text evidence="2 9">Cofactor biosynthesis; riboflavin biosynthesis; 5-amino-6-(D-ribitylamino)uracil from GTP: step 2/4.</text>
</comment>
<evidence type="ECO:0000256" key="6">
    <source>
        <dbReference type="ARBA" id="ARBA00022857"/>
    </source>
</evidence>
<dbReference type="eggNOG" id="COG1985">
    <property type="taxonomic scope" value="Bacteria"/>
</dbReference>
<evidence type="ECO:0000313" key="14">
    <source>
        <dbReference type="EMBL" id="EHJ47860.1"/>
    </source>
</evidence>
<protein>
    <recommendedName>
        <fullName evidence="9">Riboflavin biosynthesis protein RibD</fullName>
    </recommendedName>
    <domain>
        <recommendedName>
            <fullName evidence="9">Diaminohydroxyphosphoribosylaminopyrimidine deaminase</fullName>
            <shortName evidence="9">DRAP deaminase</shortName>
            <ecNumber evidence="9">3.5.4.26</ecNumber>
        </recommendedName>
        <alternativeName>
            <fullName evidence="9">Riboflavin-specific deaminase</fullName>
        </alternativeName>
    </domain>
    <domain>
        <recommendedName>
            <fullName evidence="9">5-amino-6-(5-phosphoribosylamino)uracil reductase</fullName>
            <ecNumber evidence="9">1.1.1.193</ecNumber>
        </recommendedName>
        <alternativeName>
            <fullName evidence="9">HTP reductase</fullName>
        </alternativeName>
    </domain>
</protein>
<dbReference type="Gene3D" id="3.40.140.10">
    <property type="entry name" value="Cytidine Deaminase, domain 2"/>
    <property type="match status" value="1"/>
</dbReference>
<feature type="binding site" evidence="12">
    <location>
        <position position="51"/>
    </location>
    <ligand>
        <name>Zn(2+)</name>
        <dbReference type="ChEBI" id="CHEBI:29105"/>
        <note>catalytic</note>
    </ligand>
</feature>
<dbReference type="UniPathway" id="UPA00275">
    <property type="reaction ID" value="UER00401"/>
</dbReference>
<feature type="binding site" evidence="12">
    <location>
        <position position="79"/>
    </location>
    <ligand>
        <name>Zn(2+)</name>
        <dbReference type="ChEBI" id="CHEBI:29105"/>
        <note>catalytic</note>
    </ligand>
</feature>
<dbReference type="GO" id="GO:0009231">
    <property type="term" value="P:riboflavin biosynthetic process"/>
    <property type="evidence" value="ECO:0007669"/>
    <property type="project" value="UniProtKB-UniPathway"/>
</dbReference>
<reference evidence="15" key="1">
    <citation type="journal article" date="2015" name="Genome Announc.">
        <title>High-Quality Draft Genome Sequence of Desulfovibrio carbinoliphilus FW-101-2B, an Organic Acid-Oxidizing Sulfate-Reducing Bacterium Isolated from Uranium(VI)-Contaminated Groundwater.</title>
        <authorList>
            <person name="Ramsay B.D."/>
            <person name="Hwang C."/>
            <person name="Woo H.L."/>
            <person name="Carroll S.L."/>
            <person name="Lucas S."/>
            <person name="Han J."/>
            <person name="Lapidus A.L."/>
            <person name="Cheng J.F."/>
            <person name="Goodwin L.A."/>
            <person name="Pitluck S."/>
            <person name="Peters L."/>
            <person name="Chertkov O."/>
            <person name="Held B."/>
            <person name="Detter J.C."/>
            <person name="Han C.S."/>
            <person name="Tapia R."/>
            <person name="Land M.L."/>
            <person name="Hauser L.J."/>
            <person name="Kyrpides N.C."/>
            <person name="Ivanova N.N."/>
            <person name="Mikhailova N."/>
            <person name="Pagani I."/>
            <person name="Woyke T."/>
            <person name="Arkin A.P."/>
            <person name="Dehal P."/>
            <person name="Chivian D."/>
            <person name="Criddle C.S."/>
            <person name="Wu W."/>
            <person name="Chakraborty R."/>
            <person name="Hazen T.C."/>
            <person name="Fields M.W."/>
        </authorList>
    </citation>
    <scope>NUCLEOTIDE SEQUENCE [LARGE SCALE GENOMIC DNA]</scope>
    <source>
        <strain evidence="15">FW-101-2B</strain>
    </source>
</reference>
<feature type="binding site" evidence="11">
    <location>
        <position position="187"/>
    </location>
    <ligand>
        <name>substrate</name>
    </ligand>
</feature>
<evidence type="ECO:0000256" key="11">
    <source>
        <dbReference type="PIRSR" id="PIRSR006769-2"/>
    </source>
</evidence>
<comment type="function">
    <text evidence="1 9">Converts 2,5-diamino-6-(ribosylamino)-4(3h)-pyrimidinone 5'-phosphate into 5-amino-6-(ribosylamino)-2,4(1h,3h)-pyrimidinedione 5'-phosphate.</text>
</comment>
<keyword evidence="8" id="KW-0511">Multifunctional enzyme</keyword>
<feature type="domain" description="CMP/dCMP-type deaminase" evidence="13">
    <location>
        <begin position="2"/>
        <end position="125"/>
    </location>
</feature>
<dbReference type="Gene3D" id="3.40.430.10">
    <property type="entry name" value="Dihydrofolate Reductase, subunit A"/>
    <property type="match status" value="1"/>
</dbReference>
<evidence type="ECO:0000256" key="1">
    <source>
        <dbReference type="ARBA" id="ARBA00002151"/>
    </source>
</evidence>
<comment type="cofactor">
    <cofactor evidence="9 12">
        <name>Zn(2+)</name>
        <dbReference type="ChEBI" id="CHEBI:29105"/>
    </cofactor>
    <text evidence="9 12">Binds 1 zinc ion.</text>
</comment>
<feature type="binding site" evidence="11">
    <location>
        <position position="203"/>
    </location>
    <ligand>
        <name>substrate</name>
    </ligand>
</feature>
<dbReference type="OrthoDB" id="9800865at2"/>
<keyword evidence="9 12" id="KW-0862">Zinc</keyword>
<keyword evidence="15" id="KW-1185">Reference proteome</keyword>
<dbReference type="PIRSF" id="PIRSF006769">
    <property type="entry name" value="RibD"/>
    <property type="match status" value="1"/>
</dbReference>
<evidence type="ECO:0000256" key="3">
    <source>
        <dbReference type="ARBA" id="ARBA00004910"/>
    </source>
</evidence>
<evidence type="ECO:0000256" key="5">
    <source>
        <dbReference type="ARBA" id="ARBA00007417"/>
    </source>
</evidence>
<dbReference type="SUPFAM" id="SSF53597">
    <property type="entry name" value="Dihydrofolate reductase-like"/>
    <property type="match status" value="1"/>
</dbReference>
<dbReference type="RefSeq" id="WP_009181249.1">
    <property type="nucleotide sequence ID" value="NZ_CM001368.1"/>
</dbReference>
<comment type="similarity">
    <text evidence="4 9">In the N-terminal section; belongs to the cytidine and deoxycytidylate deaminase family.</text>
</comment>
<dbReference type="NCBIfam" id="TIGR00326">
    <property type="entry name" value="eubact_ribD"/>
    <property type="match status" value="1"/>
</dbReference>
<dbReference type="GO" id="GO:0008703">
    <property type="term" value="F:5-amino-6-(5-phosphoribosylamino)uracil reductase activity"/>
    <property type="evidence" value="ECO:0007669"/>
    <property type="project" value="UniProtKB-EC"/>
</dbReference>
<gene>
    <name evidence="14" type="ORF">DFW101_1853</name>
</gene>
<dbReference type="STRING" id="694327.DFW101_1853"/>
<dbReference type="HOGENOM" id="CLU_036590_1_2_7"/>
<feature type="binding site" evidence="11">
    <location>
        <position position="173"/>
    </location>
    <ligand>
        <name>NADP(+)</name>
        <dbReference type="ChEBI" id="CHEBI:58349"/>
    </ligand>
</feature>
<dbReference type="InterPro" id="IPR004794">
    <property type="entry name" value="Eubact_RibD"/>
</dbReference>
<dbReference type="InterPro" id="IPR002734">
    <property type="entry name" value="RibDG_C"/>
</dbReference>
<keyword evidence="7 9" id="KW-0560">Oxidoreductase</keyword>
<keyword evidence="9 14" id="KW-0378">Hydrolase</keyword>
<dbReference type="PROSITE" id="PS51747">
    <property type="entry name" value="CYT_DCMP_DEAMINASES_2"/>
    <property type="match status" value="1"/>
</dbReference>
<evidence type="ECO:0000256" key="2">
    <source>
        <dbReference type="ARBA" id="ARBA00004882"/>
    </source>
</evidence>
<dbReference type="GO" id="GO:0008835">
    <property type="term" value="F:diaminohydroxyphosphoribosylaminopyrimidine deaminase activity"/>
    <property type="evidence" value="ECO:0007669"/>
    <property type="project" value="UniProtKB-EC"/>
</dbReference>
<dbReference type="PANTHER" id="PTHR38011">
    <property type="entry name" value="DIHYDROFOLATE REDUCTASE FAMILY PROTEIN (AFU_ORTHOLOGUE AFUA_8G06820)"/>
    <property type="match status" value="1"/>
</dbReference>
<dbReference type="CDD" id="cd01284">
    <property type="entry name" value="Riboflavin_deaminase-reductase"/>
    <property type="match status" value="1"/>
</dbReference>
<dbReference type="AlphaFoldDB" id="G7QA30"/>
<dbReference type="PANTHER" id="PTHR38011:SF7">
    <property type="entry name" value="2,5-DIAMINO-6-RIBOSYLAMINO-4(3H)-PYRIMIDINONE 5'-PHOSPHATE REDUCTASE"/>
    <property type="match status" value="1"/>
</dbReference>
<feature type="binding site" evidence="11">
    <location>
        <position position="304"/>
    </location>
    <ligand>
        <name>substrate</name>
    </ligand>
</feature>
<dbReference type="InterPro" id="IPR050765">
    <property type="entry name" value="Riboflavin_Biosynth_HTPR"/>
</dbReference>
<proteinExistence type="inferred from homology"/>
<dbReference type="EMBL" id="CM001368">
    <property type="protein sequence ID" value="EHJ47860.1"/>
    <property type="molecule type" value="Genomic_DNA"/>
</dbReference>
<dbReference type="GO" id="GO:0046872">
    <property type="term" value="F:metal ion binding"/>
    <property type="evidence" value="ECO:0007669"/>
    <property type="project" value="UniProtKB-KW"/>
</dbReference>